<feature type="domain" description="RNA polymerase sigma factor 70 region 4 type 2" evidence="7">
    <location>
        <begin position="123"/>
        <end position="173"/>
    </location>
</feature>
<dbReference type="InterPro" id="IPR013325">
    <property type="entry name" value="RNA_pol_sigma_r2"/>
</dbReference>
<evidence type="ECO:0000313" key="8">
    <source>
        <dbReference type="EMBL" id="MBL4933445.1"/>
    </source>
</evidence>
<evidence type="ECO:0000259" key="7">
    <source>
        <dbReference type="Pfam" id="PF08281"/>
    </source>
</evidence>
<keyword evidence="2" id="KW-0805">Transcription regulation</keyword>
<dbReference type="InterPro" id="IPR013324">
    <property type="entry name" value="RNA_pol_sigma_r3/r4-like"/>
</dbReference>
<dbReference type="EMBL" id="JAESWA010000024">
    <property type="protein sequence ID" value="MBL4933445.1"/>
    <property type="molecule type" value="Genomic_DNA"/>
</dbReference>
<accession>A0A937FI29</accession>
<comment type="caution">
    <text evidence="8">The sequence shown here is derived from an EMBL/GenBank/DDBJ whole genome shotgun (WGS) entry which is preliminary data.</text>
</comment>
<dbReference type="CDD" id="cd06171">
    <property type="entry name" value="Sigma70_r4"/>
    <property type="match status" value="1"/>
</dbReference>
<feature type="domain" description="RNA polymerase sigma-70 region 2" evidence="6">
    <location>
        <begin position="23"/>
        <end position="94"/>
    </location>
</feature>
<evidence type="ECO:0000256" key="2">
    <source>
        <dbReference type="ARBA" id="ARBA00023015"/>
    </source>
</evidence>
<dbReference type="Gene3D" id="1.10.10.10">
    <property type="entry name" value="Winged helix-like DNA-binding domain superfamily/Winged helix DNA-binding domain"/>
    <property type="match status" value="1"/>
</dbReference>
<dbReference type="GO" id="GO:0016987">
    <property type="term" value="F:sigma factor activity"/>
    <property type="evidence" value="ECO:0007669"/>
    <property type="project" value="UniProtKB-KW"/>
</dbReference>
<evidence type="ECO:0000256" key="3">
    <source>
        <dbReference type="ARBA" id="ARBA00023082"/>
    </source>
</evidence>
<dbReference type="NCBIfam" id="TIGR02937">
    <property type="entry name" value="sigma70-ECF"/>
    <property type="match status" value="1"/>
</dbReference>
<sequence length="187" mass="22078">MRLKNEDIVEELRRKNANAMEFIIEKYSNLLYKVVHSVLGSYGDGDYMEECINDVFLSIWSNIDKFIGDERKFKNWICAIAKHKSIDYSRKKARLRLLDNIDDLNIVGNEYVEERLILKEFKDEILTHINKLSELDKNIFLKKYFREMSVEEIANELGLTRGNVNTHLSRSRKVLRGKLKDSFVEVI</sequence>
<dbReference type="Proteomes" id="UP000623681">
    <property type="component" value="Unassembled WGS sequence"/>
</dbReference>
<dbReference type="GO" id="GO:0006352">
    <property type="term" value="P:DNA-templated transcription initiation"/>
    <property type="evidence" value="ECO:0007669"/>
    <property type="project" value="InterPro"/>
</dbReference>
<dbReference type="Pfam" id="PF08281">
    <property type="entry name" value="Sigma70_r4_2"/>
    <property type="match status" value="1"/>
</dbReference>
<dbReference type="PANTHER" id="PTHR43133:SF8">
    <property type="entry name" value="RNA POLYMERASE SIGMA FACTOR HI_1459-RELATED"/>
    <property type="match status" value="1"/>
</dbReference>
<comment type="similarity">
    <text evidence="1">Belongs to the sigma-70 factor family. ECF subfamily.</text>
</comment>
<reference evidence="8" key="1">
    <citation type="submission" date="2021-01" db="EMBL/GenBank/DDBJ databases">
        <title>Genome public.</title>
        <authorList>
            <person name="Liu C."/>
            <person name="Sun Q."/>
        </authorList>
    </citation>
    <scope>NUCLEOTIDE SEQUENCE</scope>
    <source>
        <strain evidence="8">YIM B02565</strain>
    </source>
</reference>
<keyword evidence="9" id="KW-1185">Reference proteome</keyword>
<dbReference type="SUPFAM" id="SSF88659">
    <property type="entry name" value="Sigma3 and sigma4 domains of RNA polymerase sigma factors"/>
    <property type="match status" value="1"/>
</dbReference>
<dbReference type="InterPro" id="IPR036388">
    <property type="entry name" value="WH-like_DNA-bd_sf"/>
</dbReference>
<evidence type="ECO:0000256" key="5">
    <source>
        <dbReference type="ARBA" id="ARBA00023163"/>
    </source>
</evidence>
<gene>
    <name evidence="8" type="ORF">JK634_16765</name>
</gene>
<dbReference type="InterPro" id="IPR013249">
    <property type="entry name" value="RNA_pol_sigma70_r4_t2"/>
</dbReference>
<dbReference type="Pfam" id="PF04542">
    <property type="entry name" value="Sigma70_r2"/>
    <property type="match status" value="1"/>
</dbReference>
<evidence type="ECO:0000313" key="9">
    <source>
        <dbReference type="Proteomes" id="UP000623681"/>
    </source>
</evidence>
<dbReference type="GO" id="GO:0003677">
    <property type="term" value="F:DNA binding"/>
    <property type="evidence" value="ECO:0007669"/>
    <property type="project" value="UniProtKB-KW"/>
</dbReference>
<evidence type="ECO:0000259" key="6">
    <source>
        <dbReference type="Pfam" id="PF04542"/>
    </source>
</evidence>
<protein>
    <submittedName>
        <fullName evidence="8">Sigma-70 family RNA polymerase sigma factor</fullName>
    </submittedName>
</protein>
<dbReference type="SUPFAM" id="SSF88946">
    <property type="entry name" value="Sigma2 domain of RNA polymerase sigma factors"/>
    <property type="match status" value="1"/>
</dbReference>
<evidence type="ECO:0000256" key="4">
    <source>
        <dbReference type="ARBA" id="ARBA00023125"/>
    </source>
</evidence>
<dbReference type="InterPro" id="IPR014284">
    <property type="entry name" value="RNA_pol_sigma-70_dom"/>
</dbReference>
<dbReference type="AlphaFoldDB" id="A0A937FI29"/>
<dbReference type="InterPro" id="IPR039425">
    <property type="entry name" value="RNA_pol_sigma-70-like"/>
</dbReference>
<evidence type="ECO:0000256" key="1">
    <source>
        <dbReference type="ARBA" id="ARBA00010641"/>
    </source>
</evidence>
<keyword evidence="3" id="KW-0731">Sigma factor</keyword>
<organism evidence="8 9">
    <name type="scientific">Clostridium paridis</name>
    <dbReference type="NCBI Taxonomy" id="2803863"/>
    <lineage>
        <taxon>Bacteria</taxon>
        <taxon>Bacillati</taxon>
        <taxon>Bacillota</taxon>
        <taxon>Clostridia</taxon>
        <taxon>Eubacteriales</taxon>
        <taxon>Clostridiaceae</taxon>
        <taxon>Clostridium</taxon>
    </lineage>
</organism>
<dbReference type="PANTHER" id="PTHR43133">
    <property type="entry name" value="RNA POLYMERASE ECF-TYPE SIGMA FACTO"/>
    <property type="match status" value="1"/>
</dbReference>
<dbReference type="Gene3D" id="1.10.1740.10">
    <property type="match status" value="1"/>
</dbReference>
<proteinExistence type="inferred from homology"/>
<dbReference type="RefSeq" id="WP_202768883.1">
    <property type="nucleotide sequence ID" value="NZ_JAESWA010000024.1"/>
</dbReference>
<dbReference type="InterPro" id="IPR007627">
    <property type="entry name" value="RNA_pol_sigma70_r2"/>
</dbReference>
<keyword evidence="5" id="KW-0804">Transcription</keyword>
<keyword evidence="4" id="KW-0238">DNA-binding</keyword>
<name>A0A937FI29_9CLOT</name>